<protein>
    <recommendedName>
        <fullName evidence="1">Transcription factor zinc-finger domain-containing protein</fullName>
    </recommendedName>
</protein>
<evidence type="ECO:0000313" key="2">
    <source>
        <dbReference type="EMBL" id="AET33483.1"/>
    </source>
</evidence>
<dbReference type="RefSeq" id="WP_014289308.1">
    <property type="nucleotide sequence ID" value="NC_016645.1"/>
</dbReference>
<proteinExistence type="predicted"/>
<accession>G7VAQ5</accession>
<dbReference type="eggNOG" id="arCOG06997">
    <property type="taxonomic scope" value="Archaea"/>
</dbReference>
<dbReference type="GeneID" id="11596578"/>
<name>G7VAQ5_9CREN</name>
<dbReference type="KEGG" id="pyr:P186_2091"/>
<dbReference type="BioCyc" id="PSP1104324:GJSN-2040-MONOMER"/>
<dbReference type="Proteomes" id="UP000005867">
    <property type="component" value="Chromosome"/>
</dbReference>
<dbReference type="EMBL" id="CP003098">
    <property type="protein sequence ID" value="AET33483.1"/>
    <property type="molecule type" value="Genomic_DNA"/>
</dbReference>
<dbReference type="AlphaFoldDB" id="G7VAQ5"/>
<dbReference type="Pfam" id="PF13453">
    <property type="entry name" value="Zn_ribbon_TFIIB"/>
    <property type="match status" value="1"/>
</dbReference>
<dbReference type="STRING" id="1104324.P186_2091"/>
<feature type="domain" description="Transcription factor zinc-finger" evidence="1">
    <location>
        <begin position="2"/>
        <end position="40"/>
    </location>
</feature>
<evidence type="ECO:0000313" key="3">
    <source>
        <dbReference type="Proteomes" id="UP000005867"/>
    </source>
</evidence>
<dbReference type="InterPro" id="IPR027392">
    <property type="entry name" value="TF_Znf"/>
</dbReference>
<reference evidence="2 3" key="1">
    <citation type="journal article" date="2012" name="J. Bacteriol.">
        <title>Complete genome sequence of strain 1860, a crenarchaeon of the genus pyrobaculum able to grow with various electron acceptors.</title>
        <authorList>
            <person name="Mardanov A.V."/>
            <person name="Gumerov V.M."/>
            <person name="Slobodkina G.B."/>
            <person name="Beletsky A.V."/>
            <person name="Bonch-Osmolovskaya E.A."/>
            <person name="Ravin N.V."/>
            <person name="Skryabin K.G."/>
        </authorList>
    </citation>
    <scope>NUCLEOTIDE SEQUENCE [LARGE SCALE GENOMIC DNA]</scope>
    <source>
        <strain evidence="2 3">1860</strain>
    </source>
</reference>
<gene>
    <name evidence="2" type="ORF">P186_2091</name>
</gene>
<organism evidence="2 3">
    <name type="scientific">Pyrobaculum ferrireducens</name>
    <dbReference type="NCBI Taxonomy" id="1104324"/>
    <lineage>
        <taxon>Archaea</taxon>
        <taxon>Thermoproteota</taxon>
        <taxon>Thermoprotei</taxon>
        <taxon>Thermoproteales</taxon>
        <taxon>Thermoproteaceae</taxon>
        <taxon>Pyrobaculum</taxon>
    </lineage>
</organism>
<evidence type="ECO:0000259" key="1">
    <source>
        <dbReference type="Pfam" id="PF13453"/>
    </source>
</evidence>
<sequence>MPLCGIELKPRIVYDIEIDACPKCGGVWLDGGELQKLMARVKEYRDEYYSHDVYKRWEEEYKYHKKRKSVFEFFEDLFD</sequence>
<keyword evidence="3" id="KW-1185">Reference proteome</keyword>
<dbReference type="HOGENOM" id="CLU_147819_0_1_2"/>